<dbReference type="UniPathway" id="UPA01057">
    <property type="reaction ID" value="UER00164"/>
</dbReference>
<dbReference type="CDD" id="cd02009">
    <property type="entry name" value="TPP_SHCHC_synthase"/>
    <property type="match status" value="1"/>
</dbReference>
<dbReference type="SUPFAM" id="SSF52518">
    <property type="entry name" value="Thiamin diphosphate-binding fold (THDP-binding)"/>
    <property type="match status" value="2"/>
</dbReference>
<proteinExistence type="inferred from homology"/>
<feature type="domain" description="Menaquinone biosynthesis protein MenD middle" evidence="10">
    <location>
        <begin position="212"/>
        <end position="431"/>
    </location>
</feature>
<evidence type="ECO:0000256" key="6">
    <source>
        <dbReference type="ARBA" id="ARBA00023211"/>
    </source>
</evidence>
<organism evidence="11">
    <name type="scientific">Thermogemmatispora argillosa</name>
    <dbReference type="NCBI Taxonomy" id="2045280"/>
    <lineage>
        <taxon>Bacteria</taxon>
        <taxon>Bacillati</taxon>
        <taxon>Chloroflexota</taxon>
        <taxon>Ktedonobacteria</taxon>
        <taxon>Thermogemmatisporales</taxon>
        <taxon>Thermogemmatisporaceae</taxon>
        <taxon>Thermogemmatispora</taxon>
    </lineage>
</organism>
<dbReference type="SUPFAM" id="SSF52467">
    <property type="entry name" value="DHS-like NAD/FAD-binding domain"/>
    <property type="match status" value="1"/>
</dbReference>
<keyword evidence="2 7" id="KW-0808">Transferase</keyword>
<dbReference type="EMBL" id="AP019377">
    <property type="protein sequence ID" value="BBH95933.1"/>
    <property type="molecule type" value="Genomic_DNA"/>
</dbReference>
<dbReference type="InterPro" id="IPR029061">
    <property type="entry name" value="THDP-binding"/>
</dbReference>
<gene>
    <name evidence="7 11" type="primary">menD</name>
    <name evidence="11" type="ORF">KTA_41320</name>
</gene>
<comment type="catalytic activity">
    <reaction evidence="7">
        <text>isochorismate + 2-oxoglutarate + H(+) = 5-enolpyruvoyl-6-hydroxy-2-succinyl-cyclohex-3-ene-1-carboxylate + CO2</text>
        <dbReference type="Rhea" id="RHEA:25593"/>
        <dbReference type="ChEBI" id="CHEBI:15378"/>
        <dbReference type="ChEBI" id="CHEBI:16526"/>
        <dbReference type="ChEBI" id="CHEBI:16810"/>
        <dbReference type="ChEBI" id="CHEBI:29780"/>
        <dbReference type="ChEBI" id="CHEBI:58818"/>
        <dbReference type="EC" id="2.2.1.9"/>
    </reaction>
</comment>
<accession>A0A455T8Z0</accession>
<sequence length="615" mass="67207">MTRAVSKRSTPANPLYAYVGAFVSELRRAGIAHVVICPGSRSTPLALAFAEEQGIRVWMHIDERAAAFFALGMAKRLASPVALLCTSGTAAANFFPAIIEAKLTRVPLVVLTADRPHELRDCGAPQAIDQNRLYGVYVKWFVDVALPEATTPALRYIRTLANRAVALARATPAGPVHLNLPFREPLTPEPQPQLLPPISERDPLAWEGRNEQIPYVRVTTAQQGGLPPTEIDRLARLLRQHQRGLIVAGPQSDLRLAPALRRLAERCGYPLLADPLSQVRNTGQPAGPVISSYDAFLRSERFVAEAAPDLVLRFGAMPTSKPLLLYLQRYAARPLLVIDGSGSWEEPTQLACEMLYADPVAVCEQLAEALANGGEEAAGEERQSWLALWQQSDRLTQQALCQTMETFTELFEGRVFSELASLLPDGSTLYVGNSMPVRDLDTFFWSERRIRCLGNRGANGIDGVLSSALGVSAAHQVLADSGPVVLVIGDLAFLHDLNGLIAAHLHKLPLLVILINNDGGGIFSFLPQAAYPEHFEQLFGTPTGLDFAPAVGMYGGHFRRVASWEEFRSACQEGLSHPGLQVIELPSERTRNVQLHRQLWRAVDQALYPAVSEGV</sequence>
<protein>
    <recommendedName>
        <fullName evidence="7">2-succinyl-5-enolpyruvyl-6-hydroxy-3-cyclohexene-1-carboxylate synthase</fullName>
        <shortName evidence="7">SEPHCHC synthase</shortName>
        <ecNumber evidence="7">2.2.1.9</ecNumber>
    </recommendedName>
    <alternativeName>
        <fullName evidence="7">Menaquinone biosynthesis protein MenD</fullName>
    </alternativeName>
</protein>
<comment type="cofactor">
    <cofactor evidence="7">
        <name>Mg(2+)</name>
        <dbReference type="ChEBI" id="CHEBI:18420"/>
    </cofactor>
    <cofactor evidence="7">
        <name>Mn(2+)</name>
        <dbReference type="ChEBI" id="CHEBI:29035"/>
    </cofactor>
</comment>
<keyword evidence="5 7" id="KW-0786">Thiamine pyrophosphate</keyword>
<dbReference type="Gene3D" id="3.40.50.1220">
    <property type="entry name" value="TPP-binding domain"/>
    <property type="match status" value="1"/>
</dbReference>
<keyword evidence="3 7" id="KW-0479">Metal-binding</keyword>
<dbReference type="NCBIfam" id="TIGR00173">
    <property type="entry name" value="menD"/>
    <property type="match status" value="1"/>
</dbReference>
<keyword evidence="4 7" id="KW-0460">Magnesium</keyword>
<comment type="cofactor">
    <cofactor evidence="7">
        <name>thiamine diphosphate</name>
        <dbReference type="ChEBI" id="CHEBI:58937"/>
    </cofactor>
    <text evidence="7">Binds 1 thiamine pyrophosphate per subunit.</text>
</comment>
<dbReference type="GO" id="GO:0030145">
    <property type="term" value="F:manganese ion binding"/>
    <property type="evidence" value="ECO:0007669"/>
    <property type="project" value="UniProtKB-UniRule"/>
</dbReference>
<dbReference type="HAMAP" id="MF_01659">
    <property type="entry name" value="MenD"/>
    <property type="match status" value="1"/>
</dbReference>
<reference evidence="11" key="1">
    <citation type="submission" date="2018-12" db="EMBL/GenBank/DDBJ databases">
        <title>Novel natural products biosynthetic potential of the class Ktedonobacteria.</title>
        <authorList>
            <person name="Zheng Y."/>
            <person name="Saitou A."/>
            <person name="Wang C.M."/>
            <person name="Toyoda A."/>
            <person name="Minakuchi Y."/>
            <person name="Sekiguchi Y."/>
            <person name="Ueda K."/>
            <person name="Takano H."/>
            <person name="Sakai Y."/>
            <person name="Yokota A."/>
            <person name="Yabe S."/>
        </authorList>
    </citation>
    <scope>NUCLEOTIDE SEQUENCE</scope>
    <source>
        <strain evidence="11">A3-2</strain>
    </source>
</reference>
<keyword evidence="6 7" id="KW-0464">Manganese</keyword>
<comment type="subunit">
    <text evidence="7">Homodimer.</text>
</comment>
<evidence type="ECO:0000259" key="10">
    <source>
        <dbReference type="Pfam" id="PF16582"/>
    </source>
</evidence>
<evidence type="ECO:0000256" key="3">
    <source>
        <dbReference type="ARBA" id="ARBA00022723"/>
    </source>
</evidence>
<feature type="domain" description="Thiamine pyrophosphate enzyme TPP-binding" evidence="8">
    <location>
        <begin position="445"/>
        <end position="584"/>
    </location>
</feature>
<name>A0A455T8Z0_9CHLR</name>
<dbReference type="UniPathway" id="UPA00079"/>
<comment type="pathway">
    <text evidence="7">Quinol/quinone metabolism; 1,4-dihydroxy-2-naphthoate biosynthesis; 1,4-dihydroxy-2-naphthoate from chorismate: step 2/7.</text>
</comment>
<dbReference type="GO" id="GO:0000287">
    <property type="term" value="F:magnesium ion binding"/>
    <property type="evidence" value="ECO:0007669"/>
    <property type="project" value="UniProtKB-UniRule"/>
</dbReference>
<dbReference type="GO" id="GO:0070204">
    <property type="term" value="F:2-succinyl-5-enolpyruvyl-6-hydroxy-3-cyclohexene-1-carboxylic-acid synthase activity"/>
    <property type="evidence" value="ECO:0007669"/>
    <property type="project" value="UniProtKB-UniRule"/>
</dbReference>
<dbReference type="EC" id="2.2.1.9" evidence="7"/>
<evidence type="ECO:0000256" key="4">
    <source>
        <dbReference type="ARBA" id="ARBA00022842"/>
    </source>
</evidence>
<dbReference type="PIRSF" id="PIRSF004983">
    <property type="entry name" value="MenD"/>
    <property type="match status" value="1"/>
</dbReference>
<evidence type="ECO:0000256" key="7">
    <source>
        <dbReference type="HAMAP-Rule" id="MF_01659"/>
    </source>
</evidence>
<dbReference type="PANTHER" id="PTHR42916">
    <property type="entry name" value="2-SUCCINYL-5-ENOLPYRUVYL-6-HYDROXY-3-CYCLOHEXENE-1-CARBOXYLATE SYNTHASE"/>
    <property type="match status" value="1"/>
</dbReference>
<evidence type="ECO:0000256" key="2">
    <source>
        <dbReference type="ARBA" id="ARBA00022679"/>
    </source>
</evidence>
<dbReference type="InterPro" id="IPR012001">
    <property type="entry name" value="Thiamin_PyroP_enz_TPP-bd_dom"/>
</dbReference>
<evidence type="ECO:0000313" key="11">
    <source>
        <dbReference type="EMBL" id="BBH95933.1"/>
    </source>
</evidence>
<dbReference type="GO" id="GO:0009234">
    <property type="term" value="P:menaquinone biosynthetic process"/>
    <property type="evidence" value="ECO:0007669"/>
    <property type="project" value="UniProtKB-UniRule"/>
</dbReference>
<dbReference type="InterPro" id="IPR032264">
    <property type="entry name" value="MenD_middle"/>
</dbReference>
<feature type="domain" description="Thiamine pyrophosphate enzyme N-terminal TPP-binding" evidence="9">
    <location>
        <begin position="21"/>
        <end position="131"/>
    </location>
</feature>
<evidence type="ECO:0000259" key="9">
    <source>
        <dbReference type="Pfam" id="PF02776"/>
    </source>
</evidence>
<dbReference type="Pfam" id="PF02775">
    <property type="entry name" value="TPP_enzyme_C"/>
    <property type="match status" value="1"/>
</dbReference>
<evidence type="ECO:0000256" key="1">
    <source>
        <dbReference type="ARBA" id="ARBA00022428"/>
    </source>
</evidence>
<dbReference type="GO" id="GO:0030976">
    <property type="term" value="F:thiamine pyrophosphate binding"/>
    <property type="evidence" value="ECO:0007669"/>
    <property type="project" value="UniProtKB-UniRule"/>
</dbReference>
<dbReference type="InterPro" id="IPR011766">
    <property type="entry name" value="TPP_enzyme_TPP-bd"/>
</dbReference>
<dbReference type="Pfam" id="PF16582">
    <property type="entry name" value="TPP_enzyme_M_2"/>
    <property type="match status" value="1"/>
</dbReference>
<dbReference type="Pfam" id="PF02776">
    <property type="entry name" value="TPP_enzyme_N"/>
    <property type="match status" value="1"/>
</dbReference>
<comment type="function">
    <text evidence="7">Catalyzes the thiamine diphosphate-dependent decarboxylation of 2-oxoglutarate and the subsequent addition of the resulting succinic semialdehyde-thiamine pyrophosphate anion to isochorismate to yield 2-succinyl-5-enolpyruvyl-6-hydroxy-3-cyclohexene-1-carboxylate (SEPHCHC).</text>
</comment>
<comment type="pathway">
    <text evidence="7">Quinol/quinone metabolism; menaquinone biosynthesis.</text>
</comment>
<comment type="similarity">
    <text evidence="7">Belongs to the TPP enzyme family. MenD subfamily.</text>
</comment>
<dbReference type="CDD" id="cd07037">
    <property type="entry name" value="TPP_PYR_MenD"/>
    <property type="match status" value="1"/>
</dbReference>
<dbReference type="InterPro" id="IPR004433">
    <property type="entry name" value="MenaQ_synth_MenD"/>
</dbReference>
<dbReference type="InterPro" id="IPR029035">
    <property type="entry name" value="DHS-like_NAD/FAD-binding_dom"/>
</dbReference>
<dbReference type="AlphaFoldDB" id="A0A455T8Z0"/>
<keyword evidence="1 7" id="KW-0474">Menaquinone biosynthesis</keyword>
<evidence type="ECO:0000256" key="5">
    <source>
        <dbReference type="ARBA" id="ARBA00023052"/>
    </source>
</evidence>
<dbReference type="Gene3D" id="3.40.50.970">
    <property type="match status" value="2"/>
</dbReference>
<evidence type="ECO:0000259" key="8">
    <source>
        <dbReference type="Pfam" id="PF02775"/>
    </source>
</evidence>
<dbReference type="PANTHER" id="PTHR42916:SF1">
    <property type="entry name" value="PROTEIN PHYLLO, CHLOROPLASTIC"/>
    <property type="match status" value="1"/>
</dbReference>